<keyword evidence="8 11" id="KW-0067">ATP-binding</keyword>
<dbReference type="FunFam" id="3.30.200.20:FF:000290">
    <property type="entry name" value="Non-specific serine/threonine protein kinase"/>
    <property type="match status" value="1"/>
</dbReference>
<feature type="non-terminal residue" evidence="16">
    <location>
        <position position="495"/>
    </location>
</feature>
<dbReference type="FunFam" id="1.10.510.10:FF:000042">
    <property type="entry name" value="Non-specific serine/threonine protein kinase"/>
    <property type="match status" value="1"/>
</dbReference>
<dbReference type="AlphaFoldDB" id="A0A371EPL4"/>
<dbReference type="CDD" id="cd05599">
    <property type="entry name" value="STKc_NDR_like"/>
    <property type="match status" value="1"/>
</dbReference>
<dbReference type="Pfam" id="PF00069">
    <property type="entry name" value="Pkinase"/>
    <property type="match status" value="2"/>
</dbReference>
<feature type="non-terminal residue" evidence="16">
    <location>
        <position position="1"/>
    </location>
</feature>
<dbReference type="SMART" id="SM00133">
    <property type="entry name" value="S_TK_X"/>
    <property type="match status" value="1"/>
</dbReference>
<dbReference type="EMBL" id="QJKJ01012742">
    <property type="protein sequence ID" value="RDX67992.1"/>
    <property type="molecule type" value="Genomic_DNA"/>
</dbReference>
<dbReference type="SMART" id="SM00220">
    <property type="entry name" value="S_TKc"/>
    <property type="match status" value="1"/>
</dbReference>
<keyword evidence="3 12" id="KW-0723">Serine/threonine-protein kinase</keyword>
<dbReference type="PROSITE" id="PS50011">
    <property type="entry name" value="PROTEIN_KINASE_DOM"/>
    <property type="match status" value="1"/>
</dbReference>
<reference evidence="16" key="1">
    <citation type="submission" date="2018-05" db="EMBL/GenBank/DDBJ databases">
        <title>Draft genome of Mucuna pruriens seed.</title>
        <authorList>
            <person name="Nnadi N.E."/>
            <person name="Vos R."/>
            <person name="Hasami M.H."/>
            <person name="Devisetty U.K."/>
            <person name="Aguiy J.C."/>
        </authorList>
    </citation>
    <scope>NUCLEOTIDE SEQUENCE [LARGE SCALE GENOMIC DNA]</scope>
    <source>
        <strain evidence="16">JCA_2017</strain>
    </source>
</reference>
<comment type="catalytic activity">
    <reaction evidence="10">
        <text>L-seryl-[protein] + ATP = O-phospho-L-seryl-[protein] + ADP + H(+)</text>
        <dbReference type="Rhea" id="RHEA:17989"/>
        <dbReference type="Rhea" id="RHEA-COMP:9863"/>
        <dbReference type="Rhea" id="RHEA-COMP:11604"/>
        <dbReference type="ChEBI" id="CHEBI:15378"/>
        <dbReference type="ChEBI" id="CHEBI:29999"/>
        <dbReference type="ChEBI" id="CHEBI:30616"/>
        <dbReference type="ChEBI" id="CHEBI:83421"/>
        <dbReference type="ChEBI" id="CHEBI:456216"/>
        <dbReference type="EC" id="2.7.11.1"/>
    </reaction>
</comment>
<organism evidence="16 17">
    <name type="scientific">Mucuna pruriens</name>
    <name type="common">Velvet bean</name>
    <name type="synonym">Dolichos pruriens</name>
    <dbReference type="NCBI Taxonomy" id="157652"/>
    <lineage>
        <taxon>Eukaryota</taxon>
        <taxon>Viridiplantae</taxon>
        <taxon>Streptophyta</taxon>
        <taxon>Embryophyta</taxon>
        <taxon>Tracheophyta</taxon>
        <taxon>Spermatophyta</taxon>
        <taxon>Magnoliopsida</taxon>
        <taxon>eudicotyledons</taxon>
        <taxon>Gunneridae</taxon>
        <taxon>Pentapetalae</taxon>
        <taxon>rosids</taxon>
        <taxon>fabids</taxon>
        <taxon>Fabales</taxon>
        <taxon>Fabaceae</taxon>
        <taxon>Papilionoideae</taxon>
        <taxon>50 kb inversion clade</taxon>
        <taxon>NPAAA clade</taxon>
        <taxon>indigoferoid/millettioid clade</taxon>
        <taxon>Phaseoleae</taxon>
        <taxon>Mucuna</taxon>
    </lineage>
</organism>
<evidence type="ECO:0000256" key="10">
    <source>
        <dbReference type="ARBA" id="ARBA00048679"/>
    </source>
</evidence>
<dbReference type="PROSITE" id="PS00108">
    <property type="entry name" value="PROTEIN_KINASE_ST"/>
    <property type="match status" value="1"/>
</dbReference>
<accession>A0A371EPL4</accession>
<evidence type="ECO:0000313" key="16">
    <source>
        <dbReference type="EMBL" id="RDX67992.1"/>
    </source>
</evidence>
<evidence type="ECO:0000256" key="1">
    <source>
        <dbReference type="ARBA" id="ARBA00009903"/>
    </source>
</evidence>
<feature type="domain" description="Protein kinase" evidence="14">
    <location>
        <begin position="110"/>
        <end position="417"/>
    </location>
</feature>
<dbReference type="EC" id="2.7.11.1" evidence="2"/>
<proteinExistence type="inferred from homology"/>
<evidence type="ECO:0000256" key="7">
    <source>
        <dbReference type="ARBA" id="ARBA00022777"/>
    </source>
</evidence>
<dbReference type="GO" id="GO:0005524">
    <property type="term" value="F:ATP binding"/>
    <property type="evidence" value="ECO:0007669"/>
    <property type="project" value="UniProtKB-UniRule"/>
</dbReference>
<dbReference type="CDD" id="cd21742">
    <property type="entry name" value="MobB_NDR_LATS-like"/>
    <property type="match status" value="1"/>
</dbReference>
<evidence type="ECO:0000256" key="13">
    <source>
        <dbReference type="SAM" id="MobiDB-lite"/>
    </source>
</evidence>
<feature type="region of interest" description="Disordered" evidence="13">
    <location>
        <begin position="1"/>
        <end position="21"/>
    </location>
</feature>
<evidence type="ECO:0000256" key="5">
    <source>
        <dbReference type="ARBA" id="ARBA00022679"/>
    </source>
</evidence>
<dbReference type="SUPFAM" id="SSF56112">
    <property type="entry name" value="Protein kinase-like (PK-like)"/>
    <property type="match status" value="1"/>
</dbReference>
<evidence type="ECO:0000256" key="6">
    <source>
        <dbReference type="ARBA" id="ARBA00022741"/>
    </source>
</evidence>
<feature type="domain" description="AGC-kinase C-terminal" evidence="15">
    <location>
        <begin position="418"/>
        <end position="491"/>
    </location>
</feature>
<feature type="compositionally biased region" description="Basic and acidic residues" evidence="13">
    <location>
        <begin position="1"/>
        <end position="20"/>
    </location>
</feature>
<dbReference type="Gene3D" id="1.10.510.10">
    <property type="entry name" value="Transferase(Phosphotransferase) domain 1"/>
    <property type="match status" value="1"/>
</dbReference>
<keyword evidence="17" id="KW-1185">Reference proteome</keyword>
<dbReference type="InterPro" id="IPR059233">
    <property type="entry name" value="MobB_NdrA/B/Cbk1"/>
</dbReference>
<dbReference type="GO" id="GO:0005737">
    <property type="term" value="C:cytoplasm"/>
    <property type="evidence" value="ECO:0007669"/>
    <property type="project" value="UniProtKB-ARBA"/>
</dbReference>
<keyword evidence="7 16" id="KW-0418">Kinase</keyword>
<dbReference type="Proteomes" id="UP000257109">
    <property type="component" value="Unassembled WGS sequence"/>
</dbReference>
<dbReference type="PANTHER" id="PTHR22988:SF76">
    <property type="entry name" value="CHROMOSOME UNDETERMINED SCAFFOLD_135, WHOLE GENOME SHOTGUN SEQUENCE"/>
    <property type="match status" value="1"/>
</dbReference>
<comment type="similarity">
    <text evidence="1">Belongs to the protein kinase superfamily. AGC Ser/Thr protein kinase family.</text>
</comment>
<dbReference type="InterPro" id="IPR000719">
    <property type="entry name" value="Prot_kinase_dom"/>
</dbReference>
<protein>
    <recommendedName>
        <fullName evidence="2">non-specific serine/threonine protein kinase</fullName>
        <ecNumber evidence="2">2.7.11.1</ecNumber>
    </recommendedName>
</protein>
<sequence length="495" mass="57284">MENRKVEEDDVHVREDHGDDVAVEDDEDQGVVGSTLTLERVAVAKKFIESHYRSQMKHIQERKDRRSMLQKKLASSQVPEEEQINILKDLERKETEYIRLKRHKICVDDFDLLTIIGRGAFGEVRLCREKKSGNIYAMKKLKKSEMLSRGQVEHVRAERNLLAEVACDCIVKLYYSFQDAEHLYLIMEYLPGGDIMTLLMREETLTETVARFYIAQSVLAIESIHKHNYIHRDIKPDNLLLDKSGHMKLSDFGLCKPLDCSSLSSINENEILDDENLNDTMDVDGTLPNGRNGRRWKSPLEQLQHWQINRRKLAFSTVGTPDYIAPEILLKKGYGVECDWWSLGAIMYEMLVGYPPFYSDDPVSTCRKIVHWKNHLKFPEETRLTPEAKDLICRLLCGVPHRLGTRGAEEIKAHPWFKDVIWDRLYEMDAAFKPQVYGELDTQNFMKFDEVEQPKPARTGSGPIRKKLLTPQDLSFVGYTYKNFAAVKGTYQSYG</sequence>
<keyword evidence="6 11" id="KW-0547">Nucleotide-binding</keyword>
<dbReference type="Gene3D" id="3.30.200.20">
    <property type="entry name" value="Phosphorylase Kinase, domain 1"/>
    <property type="match status" value="1"/>
</dbReference>
<dbReference type="OrthoDB" id="3638488at2759"/>
<dbReference type="Pfam" id="PF00433">
    <property type="entry name" value="Pkinase_C"/>
    <property type="match status" value="1"/>
</dbReference>
<dbReference type="InterPro" id="IPR000961">
    <property type="entry name" value="AGC-kinase_C"/>
</dbReference>
<evidence type="ECO:0000256" key="2">
    <source>
        <dbReference type="ARBA" id="ARBA00012513"/>
    </source>
</evidence>
<evidence type="ECO:0000256" key="8">
    <source>
        <dbReference type="ARBA" id="ARBA00022840"/>
    </source>
</evidence>
<evidence type="ECO:0000256" key="3">
    <source>
        <dbReference type="ARBA" id="ARBA00022527"/>
    </source>
</evidence>
<comment type="catalytic activity">
    <reaction evidence="9">
        <text>L-threonyl-[protein] + ATP = O-phospho-L-threonyl-[protein] + ADP + H(+)</text>
        <dbReference type="Rhea" id="RHEA:46608"/>
        <dbReference type="Rhea" id="RHEA-COMP:11060"/>
        <dbReference type="Rhea" id="RHEA-COMP:11605"/>
        <dbReference type="ChEBI" id="CHEBI:15378"/>
        <dbReference type="ChEBI" id="CHEBI:30013"/>
        <dbReference type="ChEBI" id="CHEBI:30616"/>
        <dbReference type="ChEBI" id="CHEBI:61977"/>
        <dbReference type="ChEBI" id="CHEBI:456216"/>
        <dbReference type="EC" id="2.7.11.1"/>
    </reaction>
</comment>
<dbReference type="PROSITE" id="PS51285">
    <property type="entry name" value="AGC_KINASE_CTER"/>
    <property type="match status" value="1"/>
</dbReference>
<evidence type="ECO:0000256" key="11">
    <source>
        <dbReference type="PROSITE-ProRule" id="PRU10141"/>
    </source>
</evidence>
<keyword evidence="5" id="KW-0808">Transferase</keyword>
<keyword evidence="4" id="KW-0597">Phosphoprotein</keyword>
<evidence type="ECO:0000259" key="14">
    <source>
        <dbReference type="PROSITE" id="PS50011"/>
    </source>
</evidence>
<dbReference type="InterPro" id="IPR017892">
    <property type="entry name" value="Pkinase_C"/>
</dbReference>
<dbReference type="PANTHER" id="PTHR22988">
    <property type="entry name" value="MYOTONIC DYSTROPHY S/T KINASE-RELATED"/>
    <property type="match status" value="1"/>
</dbReference>
<dbReference type="FunFam" id="1.10.510.10:FF:000106">
    <property type="entry name" value="Non-specific serine/threonine protein kinase"/>
    <property type="match status" value="1"/>
</dbReference>
<dbReference type="GO" id="GO:0004674">
    <property type="term" value="F:protein serine/threonine kinase activity"/>
    <property type="evidence" value="ECO:0007669"/>
    <property type="project" value="UniProtKB-KW"/>
</dbReference>
<comment type="caution">
    <text evidence="16">The sequence shown here is derived from an EMBL/GenBank/DDBJ whole genome shotgun (WGS) entry which is preliminary data.</text>
</comment>
<name>A0A371EPL4_MUCPR</name>
<dbReference type="STRING" id="157652.A0A371EPL4"/>
<evidence type="ECO:0000259" key="15">
    <source>
        <dbReference type="PROSITE" id="PS51285"/>
    </source>
</evidence>
<dbReference type="InterPro" id="IPR008271">
    <property type="entry name" value="Ser/Thr_kinase_AS"/>
</dbReference>
<evidence type="ECO:0000256" key="4">
    <source>
        <dbReference type="ARBA" id="ARBA00022553"/>
    </source>
</evidence>
<dbReference type="InterPro" id="IPR017441">
    <property type="entry name" value="Protein_kinase_ATP_BS"/>
</dbReference>
<feature type="binding site" evidence="11">
    <location>
        <position position="139"/>
    </location>
    <ligand>
        <name>ATP</name>
        <dbReference type="ChEBI" id="CHEBI:30616"/>
    </ligand>
</feature>
<dbReference type="PROSITE" id="PS00107">
    <property type="entry name" value="PROTEIN_KINASE_ATP"/>
    <property type="match status" value="1"/>
</dbReference>
<evidence type="ECO:0000256" key="9">
    <source>
        <dbReference type="ARBA" id="ARBA00047899"/>
    </source>
</evidence>
<dbReference type="InterPro" id="IPR011009">
    <property type="entry name" value="Kinase-like_dom_sf"/>
</dbReference>
<dbReference type="InterPro" id="IPR050839">
    <property type="entry name" value="Rho-assoc_Ser/Thr_Kinase"/>
</dbReference>
<evidence type="ECO:0000313" key="17">
    <source>
        <dbReference type="Proteomes" id="UP000257109"/>
    </source>
</evidence>
<gene>
    <name evidence="16" type="primary">ndrB</name>
    <name evidence="16" type="ORF">CR513_53072</name>
</gene>
<evidence type="ECO:0000256" key="12">
    <source>
        <dbReference type="RuleBase" id="RU000304"/>
    </source>
</evidence>